<organism evidence="2 3">
    <name type="scientific">Methylocystis bryophila</name>
    <dbReference type="NCBI Taxonomy" id="655015"/>
    <lineage>
        <taxon>Bacteria</taxon>
        <taxon>Pseudomonadati</taxon>
        <taxon>Pseudomonadota</taxon>
        <taxon>Alphaproteobacteria</taxon>
        <taxon>Hyphomicrobiales</taxon>
        <taxon>Methylocystaceae</taxon>
        <taxon>Methylocystis</taxon>
    </lineage>
</organism>
<feature type="transmembrane region" description="Helical" evidence="1">
    <location>
        <begin position="32"/>
        <end position="53"/>
    </location>
</feature>
<feature type="transmembrane region" description="Helical" evidence="1">
    <location>
        <begin position="150"/>
        <end position="172"/>
    </location>
</feature>
<proteinExistence type="predicted"/>
<accession>A0A1W6MRF6</accession>
<dbReference type="Proteomes" id="UP000193978">
    <property type="component" value="Chromosome"/>
</dbReference>
<feature type="transmembrane region" description="Helical" evidence="1">
    <location>
        <begin position="213"/>
        <end position="236"/>
    </location>
</feature>
<evidence type="ECO:0000256" key="1">
    <source>
        <dbReference type="SAM" id="Phobius"/>
    </source>
</evidence>
<reference evidence="2 3" key="1">
    <citation type="submission" date="2017-02" db="EMBL/GenBank/DDBJ databases">
        <authorList>
            <person name="Peterson S.W."/>
        </authorList>
    </citation>
    <scope>NUCLEOTIDE SEQUENCE [LARGE SCALE GENOMIC DNA]</scope>
    <source>
        <strain evidence="2 3">S285</strain>
    </source>
</reference>
<keyword evidence="1" id="KW-0812">Transmembrane</keyword>
<protein>
    <recommendedName>
        <fullName evidence="4">DUF898 domain-containing protein</fullName>
    </recommendedName>
</protein>
<gene>
    <name evidence="2" type="ORF">B1812_02810</name>
</gene>
<keyword evidence="1" id="KW-0472">Membrane</keyword>
<feature type="transmembrane region" description="Helical" evidence="1">
    <location>
        <begin position="351"/>
        <end position="375"/>
    </location>
</feature>
<dbReference type="AlphaFoldDB" id="A0A1W6MRF6"/>
<evidence type="ECO:0008006" key="4">
    <source>
        <dbReference type="Google" id="ProtNLM"/>
    </source>
</evidence>
<dbReference type="STRING" id="655015.B1812_02810"/>
<feature type="transmembrane region" description="Helical" evidence="1">
    <location>
        <begin position="316"/>
        <end position="339"/>
    </location>
</feature>
<dbReference type="InterPro" id="IPR010295">
    <property type="entry name" value="DUF898"/>
</dbReference>
<dbReference type="EMBL" id="CP019948">
    <property type="protein sequence ID" value="ARN80191.1"/>
    <property type="molecule type" value="Genomic_DNA"/>
</dbReference>
<evidence type="ECO:0000313" key="3">
    <source>
        <dbReference type="Proteomes" id="UP000193978"/>
    </source>
</evidence>
<keyword evidence="1" id="KW-1133">Transmembrane helix</keyword>
<dbReference type="Pfam" id="PF05987">
    <property type="entry name" value="DUF898"/>
    <property type="match status" value="1"/>
</dbReference>
<feature type="transmembrane region" description="Helical" evidence="1">
    <location>
        <begin position="257"/>
        <end position="280"/>
    </location>
</feature>
<dbReference type="RefSeq" id="WP_085770247.1">
    <property type="nucleotide sequence ID" value="NZ_AP027149.1"/>
</dbReference>
<keyword evidence="3" id="KW-1185">Reference proteome</keyword>
<dbReference type="OrthoDB" id="7462354at2"/>
<name>A0A1W6MRF6_9HYPH</name>
<evidence type="ECO:0000313" key="2">
    <source>
        <dbReference type="EMBL" id="ARN80191.1"/>
    </source>
</evidence>
<dbReference type="KEGG" id="mbry:B1812_02810"/>
<feature type="transmembrane region" description="Helical" evidence="1">
    <location>
        <begin position="108"/>
        <end position="129"/>
    </location>
</feature>
<sequence>MSESVAEESLDSTGLKGIAVSDADFDFAGVTALQAAVSMVSLGAGRFGLISSLRRHLWSNTKILGDSLSYDGDAWPLALRLGLGLAPLAAIFFSAYRFGSILTGDMEAYMYLLVAILSLAYWRALHFASWRYRLNHTLWRGHRFRAGGSVIAYFLLACAWGAASAASLGLFWPSTQVALDRYKLKHTHLGSRSFQFVGEGSALLRRGFFLLPLWLWSRVLLCFFGVSIWLCYSAYNEDMSRWELDLEDSRMGSAADAAGRCVTLSALMVVLLLPIAAFAYPRFVALVWKWRLEGIRFGNVYVTSSLTLSSLMGLYFAFYGIIAAIVSLALLASSALKGVWSGDETLQRVTIFYFCAIPLDGVWNWIFAGRFWVIIVGSLTLHNASELIISDRTQAASQTVAPL</sequence>
<feature type="transmembrane region" description="Helical" evidence="1">
    <location>
        <begin position="74"/>
        <end position="96"/>
    </location>
</feature>